<accession>A0A1C6YWR6</accession>
<feature type="region of interest" description="Disordered" evidence="1">
    <location>
        <begin position="1"/>
        <end position="25"/>
    </location>
</feature>
<evidence type="ECO:0000313" key="3">
    <source>
        <dbReference type="Proteomes" id="UP000094844"/>
    </source>
</evidence>
<protein>
    <submittedName>
        <fullName evidence="2">Uncharacterized peroxidase-related enzyme</fullName>
    </submittedName>
</protein>
<dbReference type="PANTHER" id="PTHR35446:SF2">
    <property type="entry name" value="CARBOXYMUCONOLACTONE DECARBOXYLASE-LIKE DOMAIN-CONTAINING PROTEIN"/>
    <property type="match status" value="1"/>
</dbReference>
<dbReference type="InterPro" id="IPR029032">
    <property type="entry name" value="AhpD-like"/>
</dbReference>
<dbReference type="EMBL" id="FMIQ01000006">
    <property type="protein sequence ID" value="SCM51271.1"/>
    <property type="molecule type" value="Genomic_DNA"/>
</dbReference>
<evidence type="ECO:0000256" key="1">
    <source>
        <dbReference type="SAM" id="MobiDB-lite"/>
    </source>
</evidence>
<gene>
    <name evidence="2" type="ORF">BN1044_00728</name>
</gene>
<sequence>MERPNSPLTIFSSRHNAPTSEADNHQHLAQGRFPLFNERTERDTYFRQVGDAYRELLGSEPEVSREYSLSRYDRLSIALTVAQVSQVTPLCSFYAKQLAPLHCPHNTRESNQRLAQITEHARLLAWDPTRSTKQTLRALRAVKLSYPDIVTLSQIVGFVVLQSRLIAGTAALSGCSLPSEPRIFPTLELAPLTEATSAAWRPWLPLGADATLAPVAICGAPSGLAIVLMLIKMHDGEGVDITSEIFSEGYNCSDLLRQPLRELAFLVSARLLGCHRSSQHHARRFLLLSKHRQQADAVLANPVTALSQCSRREQAIIQASLTLTQTPCLFSPDHIASLTQSGLSAAEILELIIALATGAWSQRLLVSLGE</sequence>
<dbReference type="Proteomes" id="UP000094844">
    <property type="component" value="Unassembled WGS sequence"/>
</dbReference>
<name>A0A1C6YWR6_HAFAL</name>
<evidence type="ECO:0000313" key="2">
    <source>
        <dbReference type="EMBL" id="SCM51271.1"/>
    </source>
</evidence>
<dbReference type="Gene3D" id="1.20.1290.10">
    <property type="entry name" value="AhpD-like"/>
    <property type="match status" value="1"/>
</dbReference>
<keyword evidence="2" id="KW-0575">Peroxidase</keyword>
<feature type="compositionally biased region" description="Polar residues" evidence="1">
    <location>
        <begin position="1"/>
        <end position="21"/>
    </location>
</feature>
<proteinExistence type="predicted"/>
<dbReference type="AlphaFoldDB" id="A0A1C6YWR6"/>
<reference evidence="2 3" key="1">
    <citation type="submission" date="2016-09" db="EMBL/GenBank/DDBJ databases">
        <authorList>
            <person name="Capua I."/>
            <person name="De Benedictis P."/>
            <person name="Joannis T."/>
            <person name="Lombin L.H."/>
            <person name="Cattoli G."/>
        </authorList>
    </citation>
    <scope>NUCLEOTIDE SEQUENCE [LARGE SCALE GENOMIC DNA]</scope>
    <source>
        <strain evidence="2 3">GB001</strain>
    </source>
</reference>
<dbReference type="OrthoDB" id="6496098at2"/>
<dbReference type="RefSeq" id="WP_072307579.1">
    <property type="nucleotide sequence ID" value="NZ_FMIQ01000006.1"/>
</dbReference>
<organism evidence="2 3">
    <name type="scientific">Hafnia alvei</name>
    <dbReference type="NCBI Taxonomy" id="569"/>
    <lineage>
        <taxon>Bacteria</taxon>
        <taxon>Pseudomonadati</taxon>
        <taxon>Pseudomonadota</taxon>
        <taxon>Gammaproteobacteria</taxon>
        <taxon>Enterobacterales</taxon>
        <taxon>Hafniaceae</taxon>
        <taxon>Hafnia</taxon>
    </lineage>
</organism>
<dbReference type="PANTHER" id="PTHR35446">
    <property type="entry name" value="SI:CH211-175M2.5"/>
    <property type="match status" value="1"/>
</dbReference>
<dbReference type="STRING" id="569.A6V27_18100"/>
<dbReference type="GO" id="GO:0004601">
    <property type="term" value="F:peroxidase activity"/>
    <property type="evidence" value="ECO:0007669"/>
    <property type="project" value="UniProtKB-KW"/>
</dbReference>
<keyword evidence="2" id="KW-0560">Oxidoreductase</keyword>
<dbReference type="SUPFAM" id="SSF69118">
    <property type="entry name" value="AhpD-like"/>
    <property type="match status" value="2"/>
</dbReference>